<evidence type="ECO:0000313" key="1">
    <source>
        <dbReference type="EMBL" id="KAJ8060879.1"/>
    </source>
</evidence>
<gene>
    <name evidence="1" type="ORF">OCU04_009960</name>
</gene>
<evidence type="ECO:0000313" key="2">
    <source>
        <dbReference type="Proteomes" id="UP001152300"/>
    </source>
</evidence>
<accession>A0A9X0AEH0</accession>
<sequence length="106" mass="12057">MSETVRTEAANAAQTLKFIYCTFPSRRLELLWLPANPKPTSKVSHSCSLTGRSMLEEEVEIIPLACFSGLGKAMTVERFVCLRGYAKNKQIHPDLERWRQLEDVSK</sequence>
<comment type="caution">
    <text evidence="1">The sequence shown here is derived from an EMBL/GenBank/DDBJ whole genome shotgun (WGS) entry which is preliminary data.</text>
</comment>
<organism evidence="1 2">
    <name type="scientific">Sclerotinia nivalis</name>
    <dbReference type="NCBI Taxonomy" id="352851"/>
    <lineage>
        <taxon>Eukaryota</taxon>
        <taxon>Fungi</taxon>
        <taxon>Dikarya</taxon>
        <taxon>Ascomycota</taxon>
        <taxon>Pezizomycotina</taxon>
        <taxon>Leotiomycetes</taxon>
        <taxon>Helotiales</taxon>
        <taxon>Sclerotiniaceae</taxon>
        <taxon>Sclerotinia</taxon>
    </lineage>
</organism>
<dbReference type="EMBL" id="JAPEIS010000012">
    <property type="protein sequence ID" value="KAJ8060879.1"/>
    <property type="molecule type" value="Genomic_DNA"/>
</dbReference>
<protein>
    <submittedName>
        <fullName evidence="1">Uncharacterized protein</fullName>
    </submittedName>
</protein>
<dbReference type="AlphaFoldDB" id="A0A9X0AEH0"/>
<name>A0A9X0AEH0_9HELO</name>
<proteinExistence type="predicted"/>
<dbReference type="Proteomes" id="UP001152300">
    <property type="component" value="Unassembled WGS sequence"/>
</dbReference>
<reference evidence="1" key="1">
    <citation type="submission" date="2022-11" db="EMBL/GenBank/DDBJ databases">
        <title>Genome Resource of Sclerotinia nivalis Strain SnTB1, a Plant Pathogen Isolated from American Ginseng.</title>
        <authorList>
            <person name="Fan S."/>
        </authorList>
    </citation>
    <scope>NUCLEOTIDE SEQUENCE</scope>
    <source>
        <strain evidence="1">SnTB1</strain>
    </source>
</reference>
<keyword evidence="2" id="KW-1185">Reference proteome</keyword>